<evidence type="ECO:0000313" key="1">
    <source>
        <dbReference type="EMBL" id="QEL56194.1"/>
    </source>
</evidence>
<name>A0A5C1DHM4_9NEIS</name>
<proteinExistence type="predicted"/>
<dbReference type="Proteomes" id="UP000322079">
    <property type="component" value="Chromosome"/>
</dbReference>
<organism evidence="1 2">
    <name type="scientific">Chromobacterium paludis</name>
    <dbReference type="NCBI Taxonomy" id="2605945"/>
    <lineage>
        <taxon>Bacteria</taxon>
        <taxon>Pseudomonadati</taxon>
        <taxon>Pseudomonadota</taxon>
        <taxon>Betaproteobacteria</taxon>
        <taxon>Neisseriales</taxon>
        <taxon>Chromobacteriaceae</taxon>
        <taxon>Chromobacterium</taxon>
    </lineage>
</organism>
<dbReference type="RefSeq" id="WP_149296701.1">
    <property type="nucleotide sequence ID" value="NZ_CP043473.1"/>
</dbReference>
<sequence length="92" mass="10434">MTPQDRALKKQLLVMKGEALRVKLRLEKQRLADPLRWAGQGFSWWRDAGGAGSLLGMLGQLLPQGKLGRWLKGGSRLLTVWRLFRRLLANTP</sequence>
<keyword evidence="2" id="KW-1185">Reference proteome</keyword>
<gene>
    <name evidence="1" type="ORF">FYK34_11780</name>
</gene>
<protein>
    <recommendedName>
        <fullName evidence="3">YqjK-like protein</fullName>
    </recommendedName>
</protein>
<dbReference type="EMBL" id="CP043473">
    <property type="protein sequence ID" value="QEL56194.1"/>
    <property type="molecule type" value="Genomic_DNA"/>
</dbReference>
<evidence type="ECO:0000313" key="2">
    <source>
        <dbReference type="Proteomes" id="UP000322079"/>
    </source>
</evidence>
<dbReference type="AlphaFoldDB" id="A0A5C1DHM4"/>
<evidence type="ECO:0008006" key="3">
    <source>
        <dbReference type="Google" id="ProtNLM"/>
    </source>
</evidence>
<reference evidence="1 2" key="1">
    <citation type="submission" date="2019-08" db="EMBL/GenBank/DDBJ databases">
        <title>Chromobacterium paludis, a novel bacterium isolated from a Maryland marsh pond.</title>
        <authorList>
            <person name="Blackburn M.B."/>
            <person name="Gundersen-Rindal D.E."/>
        </authorList>
    </citation>
    <scope>NUCLEOTIDE SEQUENCE [LARGE SCALE GENOMIC DNA]</scope>
    <source>
        <strain evidence="2">IIBBL 257-1</strain>
    </source>
</reference>
<accession>A0A5C1DHM4</accession>
<dbReference type="KEGG" id="chrm:FYK34_11780"/>